<feature type="compositionally biased region" description="Polar residues" evidence="1">
    <location>
        <begin position="52"/>
        <end position="77"/>
    </location>
</feature>
<dbReference type="PANTHER" id="PTHR12357">
    <property type="entry name" value="YTH YT521-B HOMOLOGY DOMAIN-CONTAINING"/>
    <property type="match status" value="1"/>
</dbReference>
<dbReference type="Proteomes" id="UP000050792">
    <property type="component" value="Unassembled WGS sequence"/>
</dbReference>
<keyword evidence="3" id="KW-1185">Reference proteome</keyword>
<protein>
    <recommendedName>
        <fullName evidence="2">YTH domain-containing protein</fullName>
    </recommendedName>
</protein>
<feature type="compositionally biased region" description="Polar residues" evidence="1">
    <location>
        <begin position="551"/>
        <end position="565"/>
    </location>
</feature>
<organism evidence="3 4">
    <name type="scientific">Schistosoma rodhaini</name>
    <dbReference type="NCBI Taxonomy" id="6188"/>
    <lineage>
        <taxon>Eukaryota</taxon>
        <taxon>Metazoa</taxon>
        <taxon>Spiralia</taxon>
        <taxon>Lophotrochozoa</taxon>
        <taxon>Platyhelminthes</taxon>
        <taxon>Trematoda</taxon>
        <taxon>Digenea</taxon>
        <taxon>Strigeidida</taxon>
        <taxon>Schistosomatoidea</taxon>
        <taxon>Schistosomatidae</taxon>
        <taxon>Schistosoma</taxon>
    </lineage>
</organism>
<feature type="compositionally biased region" description="Polar residues" evidence="1">
    <location>
        <begin position="19"/>
        <end position="45"/>
    </location>
</feature>
<dbReference type="AlphaFoldDB" id="A0AA85GJR8"/>
<feature type="region of interest" description="Disordered" evidence="1">
    <location>
        <begin position="1"/>
        <end position="104"/>
    </location>
</feature>
<dbReference type="GO" id="GO:0061157">
    <property type="term" value="P:mRNA destabilization"/>
    <property type="evidence" value="ECO:0007669"/>
    <property type="project" value="TreeGrafter"/>
</dbReference>
<dbReference type="PROSITE" id="PS50882">
    <property type="entry name" value="YTH"/>
    <property type="match status" value="2"/>
</dbReference>
<proteinExistence type="predicted"/>
<feature type="compositionally biased region" description="Polar residues" evidence="1">
    <location>
        <begin position="90"/>
        <end position="104"/>
    </location>
</feature>
<evidence type="ECO:0000313" key="3">
    <source>
        <dbReference type="Proteomes" id="UP000050792"/>
    </source>
</evidence>
<feature type="domain" description="YTH" evidence="2">
    <location>
        <begin position="674"/>
        <end position="813"/>
    </location>
</feature>
<feature type="domain" description="YTH" evidence="2">
    <location>
        <begin position="846"/>
        <end position="979"/>
    </location>
</feature>
<dbReference type="CDD" id="cd21134">
    <property type="entry name" value="YTH"/>
    <property type="match status" value="1"/>
</dbReference>
<dbReference type="Pfam" id="PF04146">
    <property type="entry name" value="YTH"/>
    <property type="match status" value="2"/>
</dbReference>
<evidence type="ECO:0000313" key="4">
    <source>
        <dbReference type="WBParaSite" id="SRDH1_97070.1"/>
    </source>
</evidence>
<reference evidence="3" key="1">
    <citation type="submission" date="2022-06" db="EMBL/GenBank/DDBJ databases">
        <authorList>
            <person name="Berger JAMES D."/>
            <person name="Berger JAMES D."/>
        </authorList>
    </citation>
    <scope>NUCLEOTIDE SEQUENCE [LARGE SCALE GENOMIC DNA]</scope>
</reference>
<evidence type="ECO:0000259" key="2">
    <source>
        <dbReference type="PROSITE" id="PS50882"/>
    </source>
</evidence>
<reference evidence="4" key="2">
    <citation type="submission" date="2023-11" db="UniProtKB">
        <authorList>
            <consortium name="WormBaseParasite"/>
        </authorList>
    </citation>
    <scope>IDENTIFICATION</scope>
</reference>
<accession>A0AA85GJR8</accession>
<evidence type="ECO:0000256" key="1">
    <source>
        <dbReference type="SAM" id="MobiDB-lite"/>
    </source>
</evidence>
<dbReference type="Gene3D" id="3.10.590.10">
    <property type="entry name" value="ph1033 like domains"/>
    <property type="match status" value="2"/>
</dbReference>
<sequence>MASYATEMHASPGCDVSHNKQSQNSSDSYGNRKTSSTHSTNNYKNSFERTNHPQISQSVPSCSDMNPVTSQLQQQHPQYRYSDPYGFQRQPESNPRTLPNSDTTNCVPSIYASPEYNLNSPDLCTQTNHLQSYLHRVSCCLPQCPQCLSYNLFSQSYNFPNNGTALQPPLVLSPTVLNNYSTSALCCPSASQIPYYFWYNQDPEYQKQYYQTQLAMSKLNLDHASPNTCMMVQSGPDPMHGSLPNQTHQTEANYSADPNAFSSVSLSENPNTIVPPLSLIMPMPRSVTIATSPTTTMNNSNVSSKINDPSVINQFDYSNASSYASSNSTPLNNQLNGYTTLPMDGVYDPTNSTWYPGYWNSNNLWVSTATGQGGYLTTPFNNNSLSLPISSFSPNPQSFNTDEYAVLHQQYVNTINSDFTGVINTGNNHHHHHSTDLINYNQSRDRTVVVSQQSQQTLLGCNNNNNTASSIPSLSSSSSSIMLTATSLPSTSVNKLLSSSSSSSPNQKEYHTLSYYTNPKSNDSLTNLQNVQYCPYPLPFYNTNNVNMIRSNHNNNHTTASVITHNNTNSNNSSSNNNNSNNSNNMRLILTILANSRTNTTAIATPNIVHSPYRYSPDRNSLLCNRQKLLSVNPISCSTNTTRYMCKAFSQSELARLNLNVNPVIFDASLVHRARYFIIKSDYVYNVHQSIKYGVWCSTRTGNQCLDEAYQSVHGSTVTIATTTTTTTTTAKSVNSRNNNNNTNIISDQSTLVYNSKLQSDRNEKVTGITSTTIATNTTTVANNNKSFSTNNTVQCLNDSPADVTTAHILSVCSTAYTTTTNTNTLNNNINLDTANVSRTKVSTNNPIIPITTVTSTILTANNGQNSTKSKRTSTSTFNTNMNSSPGHIILFFSVRESGYLTGVAEMISPVNPQKRSTIWQDLRFRGEFAVRWLYIKHIPNHVIKHILVECYDNRPVTVLRDTSEILPPSKGEELLRIVHEYGLSTSSSSLPTMSYSSPTSSHSIGGVKSSTSKIGNNHNFSINTNLINSNGFNNHKTVSTSSNLIVPSSTIFNSNNITTTTTATTTNNNSKNIVPSVSIYSTIPENHNSQVTTDSSNKDMNNSPSTVV</sequence>
<dbReference type="InterPro" id="IPR007275">
    <property type="entry name" value="YTH_domain"/>
</dbReference>
<dbReference type="InterPro" id="IPR045168">
    <property type="entry name" value="YTH_prot"/>
</dbReference>
<dbReference type="GO" id="GO:0003729">
    <property type="term" value="F:mRNA binding"/>
    <property type="evidence" value="ECO:0007669"/>
    <property type="project" value="TreeGrafter"/>
</dbReference>
<dbReference type="GO" id="GO:0005737">
    <property type="term" value="C:cytoplasm"/>
    <property type="evidence" value="ECO:0007669"/>
    <property type="project" value="TreeGrafter"/>
</dbReference>
<feature type="region of interest" description="Disordered" evidence="1">
    <location>
        <begin position="1086"/>
        <end position="1109"/>
    </location>
</feature>
<name>A0AA85GJR8_9TREM</name>
<feature type="compositionally biased region" description="Low complexity" evidence="1">
    <location>
        <begin position="566"/>
        <end position="583"/>
    </location>
</feature>
<dbReference type="WBParaSite" id="SRDH1_97070.1">
    <property type="protein sequence ID" value="SRDH1_97070.1"/>
    <property type="gene ID" value="SRDH1_97070"/>
</dbReference>
<dbReference type="GO" id="GO:1990247">
    <property type="term" value="F:N6-methyladenosine-containing RNA reader activity"/>
    <property type="evidence" value="ECO:0007669"/>
    <property type="project" value="TreeGrafter"/>
</dbReference>
<feature type="region of interest" description="Disordered" evidence="1">
    <location>
        <begin position="551"/>
        <end position="583"/>
    </location>
</feature>